<keyword evidence="3 8" id="KW-0805">Transcription regulation</keyword>
<evidence type="ECO:0000259" key="11">
    <source>
        <dbReference type="SMART" id="SM01372"/>
    </source>
</evidence>
<dbReference type="CDD" id="cd14458">
    <property type="entry name" value="DP_DD"/>
    <property type="match status" value="1"/>
</dbReference>
<comment type="subcellular location">
    <subcellularLocation>
        <location evidence="1 8">Nucleus</location>
    </subcellularLocation>
</comment>
<proteinExistence type="inferred from homology"/>
<dbReference type="InterPro" id="IPR036388">
    <property type="entry name" value="WH-like_DNA-bd_sf"/>
</dbReference>
<evidence type="ECO:0000256" key="7">
    <source>
        <dbReference type="ARBA" id="ARBA00023306"/>
    </source>
</evidence>
<dbReference type="SMART" id="SM01372">
    <property type="entry name" value="E2F_TDP"/>
    <property type="match status" value="1"/>
</dbReference>
<evidence type="ECO:0000256" key="2">
    <source>
        <dbReference type="ARBA" id="ARBA00010940"/>
    </source>
</evidence>
<evidence type="ECO:0000256" key="8">
    <source>
        <dbReference type="RuleBase" id="RU003796"/>
    </source>
</evidence>
<dbReference type="GO" id="GO:0005667">
    <property type="term" value="C:transcription regulator complex"/>
    <property type="evidence" value="ECO:0007669"/>
    <property type="project" value="InterPro"/>
</dbReference>
<feature type="region of interest" description="Disordered" evidence="9">
    <location>
        <begin position="285"/>
        <end position="315"/>
    </location>
</feature>
<reference evidence="12" key="2">
    <citation type="submission" date="2020-03" db="EMBL/GenBank/DDBJ databases">
        <title>Walnut 2.0.</title>
        <authorList>
            <person name="Marrano A."/>
            <person name="Britton M."/>
            <person name="Zimin A.V."/>
            <person name="Zaini P.A."/>
            <person name="Workman R."/>
            <person name="Puiu D."/>
            <person name="Bianco L."/>
            <person name="Allen B.J."/>
            <person name="Troggio M."/>
            <person name="Leslie C.A."/>
            <person name="Timp W."/>
            <person name="Dendekar A."/>
            <person name="Salzberg S.L."/>
            <person name="Neale D.B."/>
        </authorList>
    </citation>
    <scope>NUCLEOTIDE SEQUENCE</scope>
    <source>
        <tissue evidence="12">Leaves</tissue>
    </source>
</reference>
<evidence type="ECO:0000256" key="9">
    <source>
        <dbReference type="SAM" id="MobiDB-lite"/>
    </source>
</evidence>
<name>A0A833Y521_JUGRE</name>
<feature type="domain" description="Transcription factor DP C-terminal" evidence="10">
    <location>
        <begin position="176"/>
        <end position="307"/>
    </location>
</feature>
<comment type="similarity">
    <text evidence="2 8">Belongs to the E2F/DP family.</text>
</comment>
<keyword evidence="5 8" id="KW-0804">Transcription</keyword>
<evidence type="ECO:0000256" key="4">
    <source>
        <dbReference type="ARBA" id="ARBA00023125"/>
    </source>
</evidence>
<dbReference type="GO" id="GO:0006355">
    <property type="term" value="P:regulation of DNA-templated transcription"/>
    <property type="evidence" value="ECO:0007669"/>
    <property type="project" value="InterPro"/>
</dbReference>
<dbReference type="SUPFAM" id="SSF46785">
    <property type="entry name" value="Winged helix' DNA-binding domain"/>
    <property type="match status" value="1"/>
</dbReference>
<keyword evidence="6 8" id="KW-0539">Nucleus</keyword>
<protein>
    <recommendedName>
        <fullName evidence="14">Transcription factor-like protein DPA</fullName>
    </recommendedName>
</protein>
<evidence type="ECO:0000313" key="12">
    <source>
        <dbReference type="EMBL" id="KAF5476059.1"/>
    </source>
</evidence>
<dbReference type="InterPro" id="IPR014889">
    <property type="entry name" value="Transc_factor_DP_C"/>
</dbReference>
<dbReference type="InterPro" id="IPR036390">
    <property type="entry name" value="WH_DNA-bd_sf"/>
</dbReference>
<gene>
    <name evidence="12" type="ORF">F2P56_007802</name>
</gene>
<feature type="non-terminal residue" evidence="12">
    <location>
        <position position="315"/>
    </location>
</feature>
<dbReference type="Gene3D" id="1.20.140.80">
    <property type="entry name" value="Transcription factor DP"/>
    <property type="match status" value="1"/>
</dbReference>
<dbReference type="GO" id="GO:0051726">
    <property type="term" value="P:regulation of cell cycle"/>
    <property type="evidence" value="ECO:0007669"/>
    <property type="project" value="InterPro"/>
</dbReference>
<dbReference type="InterPro" id="IPR038168">
    <property type="entry name" value="TF_DP_C_sf"/>
</dbReference>
<dbReference type="AlphaFoldDB" id="A0A833Y521"/>
<sequence length="315" mass="35001">VNVSRVPSFERTNTLIVRYSRYTFGHLNQKTSSGEGPGAASMSCGNVPTHCQSNHGTNNMASHHENAILFNEGSRAAKKKRESRLKGGGLRQFSNIVCQKLESKVRTTYNEVADEIVAEFSGARGDAAASSESDEKNIRRRVYDALNVLLALDIIAGDKKEIHWKGLPNTRIKDLEEIKALRLQLVNKIGKKVAYLKGLEEKIVGLQDLLTRNCQLLKCGSASPEGFSLPFILVQTSPHATVEIEISEDMQLVHFDFNSTPFSLHDDAYILELMRYDQQPESIDASQSFSAHSSSSSVTPRGTKPFHWNSETHLK</sequence>
<organism evidence="12 13">
    <name type="scientific">Juglans regia</name>
    <name type="common">English walnut</name>
    <dbReference type="NCBI Taxonomy" id="51240"/>
    <lineage>
        <taxon>Eukaryota</taxon>
        <taxon>Viridiplantae</taxon>
        <taxon>Streptophyta</taxon>
        <taxon>Embryophyta</taxon>
        <taxon>Tracheophyta</taxon>
        <taxon>Spermatophyta</taxon>
        <taxon>Magnoliopsida</taxon>
        <taxon>eudicotyledons</taxon>
        <taxon>Gunneridae</taxon>
        <taxon>Pentapetalae</taxon>
        <taxon>rosids</taxon>
        <taxon>fabids</taxon>
        <taxon>Fagales</taxon>
        <taxon>Juglandaceae</taxon>
        <taxon>Juglans</taxon>
    </lineage>
</organism>
<dbReference type="PANTHER" id="PTHR12548:SF19">
    <property type="entry name" value="TRANSCRIPTION FACTOR-LIKE PROTEIN DPA"/>
    <property type="match status" value="1"/>
</dbReference>
<dbReference type="Proteomes" id="UP000619265">
    <property type="component" value="Unassembled WGS sequence"/>
</dbReference>
<keyword evidence="7" id="KW-0131">Cell cycle</keyword>
<feature type="domain" description="E2F/DP family winged-helix DNA-binding" evidence="11">
    <location>
        <begin position="85"/>
        <end position="166"/>
    </location>
</feature>
<dbReference type="Pfam" id="PF08781">
    <property type="entry name" value="DP"/>
    <property type="match status" value="1"/>
</dbReference>
<reference evidence="12" key="1">
    <citation type="submission" date="2015-10" db="EMBL/GenBank/DDBJ databases">
        <authorList>
            <person name="Martinez-Garcia P.J."/>
            <person name="Crepeau M.W."/>
            <person name="Puiu D."/>
            <person name="Gonzalez-Ibeas D."/>
            <person name="Whalen J."/>
            <person name="Stevens K."/>
            <person name="Paul R."/>
            <person name="Butterfield T."/>
            <person name="Britton M."/>
            <person name="Reagan R."/>
            <person name="Chakraborty S."/>
            <person name="Walawage S.L."/>
            <person name="Vasquez-Gross H.A."/>
            <person name="Cardeno C."/>
            <person name="Famula R."/>
            <person name="Pratt K."/>
            <person name="Kuruganti S."/>
            <person name="Aradhya M.K."/>
            <person name="Leslie C.A."/>
            <person name="Dandekar A.M."/>
            <person name="Salzberg S.L."/>
            <person name="Wegrzyn J.L."/>
            <person name="Langley C.H."/>
            <person name="Neale D.B."/>
        </authorList>
    </citation>
    <scope>NUCLEOTIDE SEQUENCE</scope>
    <source>
        <tissue evidence="12">Leaves</tissue>
    </source>
</reference>
<dbReference type="EMBL" id="LIHL02000003">
    <property type="protein sequence ID" value="KAF5476059.1"/>
    <property type="molecule type" value="Genomic_DNA"/>
</dbReference>
<dbReference type="Pfam" id="PF02319">
    <property type="entry name" value="WHD_E2F_TDP"/>
    <property type="match status" value="1"/>
</dbReference>
<dbReference type="Gene3D" id="1.10.10.10">
    <property type="entry name" value="Winged helix-like DNA-binding domain superfamily/Winged helix DNA-binding domain"/>
    <property type="match status" value="1"/>
</dbReference>
<dbReference type="SMART" id="SM01138">
    <property type="entry name" value="DP"/>
    <property type="match status" value="1"/>
</dbReference>
<evidence type="ECO:0000256" key="5">
    <source>
        <dbReference type="ARBA" id="ARBA00023163"/>
    </source>
</evidence>
<dbReference type="GO" id="GO:0005634">
    <property type="term" value="C:nucleus"/>
    <property type="evidence" value="ECO:0007669"/>
    <property type="project" value="UniProtKB-SubCell"/>
</dbReference>
<evidence type="ECO:0008006" key="14">
    <source>
        <dbReference type="Google" id="ProtNLM"/>
    </source>
</evidence>
<feature type="compositionally biased region" description="Low complexity" evidence="9">
    <location>
        <begin position="285"/>
        <end position="297"/>
    </location>
</feature>
<evidence type="ECO:0000256" key="1">
    <source>
        <dbReference type="ARBA" id="ARBA00004123"/>
    </source>
</evidence>
<dbReference type="GO" id="GO:0003677">
    <property type="term" value="F:DNA binding"/>
    <property type="evidence" value="ECO:0007669"/>
    <property type="project" value="UniProtKB-KW"/>
</dbReference>
<comment type="caution">
    <text evidence="12">The sequence shown here is derived from an EMBL/GenBank/DDBJ whole genome shotgun (WGS) entry which is preliminary data.</text>
</comment>
<evidence type="ECO:0000313" key="13">
    <source>
        <dbReference type="Proteomes" id="UP000619265"/>
    </source>
</evidence>
<dbReference type="InterPro" id="IPR015648">
    <property type="entry name" value="Transcrpt_fac_DP"/>
</dbReference>
<evidence type="ECO:0000259" key="10">
    <source>
        <dbReference type="SMART" id="SM01138"/>
    </source>
</evidence>
<evidence type="ECO:0000256" key="3">
    <source>
        <dbReference type="ARBA" id="ARBA00023015"/>
    </source>
</evidence>
<dbReference type="InterPro" id="IPR003316">
    <property type="entry name" value="E2F_WHTH_DNA-bd_dom"/>
</dbReference>
<dbReference type="PANTHER" id="PTHR12548">
    <property type="entry name" value="TRANSCRIPTION FACTOR DP"/>
    <property type="match status" value="1"/>
</dbReference>
<dbReference type="FunFam" id="1.10.10.10:FF:000360">
    <property type="entry name" value="Transcription factor Dp-1, a"/>
    <property type="match status" value="1"/>
</dbReference>
<dbReference type="SUPFAM" id="SSF144074">
    <property type="entry name" value="E2F-DP heterodimerization region"/>
    <property type="match status" value="1"/>
</dbReference>
<keyword evidence="4 8" id="KW-0238">DNA-binding</keyword>
<evidence type="ECO:0000256" key="6">
    <source>
        <dbReference type="ARBA" id="ARBA00023242"/>
    </source>
</evidence>
<accession>A0A833Y521</accession>
<dbReference type="Gramene" id="Jr03_23620_p1">
    <property type="protein sequence ID" value="cds.Jr03_23620_p1"/>
    <property type="gene ID" value="Jr03_23620"/>
</dbReference>
<dbReference type="InterPro" id="IPR037241">
    <property type="entry name" value="E2F-DP_heterodim"/>
</dbReference>